<evidence type="ECO:0000256" key="1">
    <source>
        <dbReference type="SAM" id="MobiDB-lite"/>
    </source>
</evidence>
<organism evidence="3 4">
    <name type="scientific">Vittaforma corneae (strain ATCC 50505)</name>
    <name type="common">Microsporidian parasite</name>
    <name type="synonym">Nosema corneum</name>
    <dbReference type="NCBI Taxonomy" id="993615"/>
    <lineage>
        <taxon>Eukaryota</taxon>
        <taxon>Fungi</taxon>
        <taxon>Fungi incertae sedis</taxon>
        <taxon>Microsporidia</taxon>
        <taxon>Nosematidae</taxon>
        <taxon>Vittaforma</taxon>
    </lineage>
</organism>
<evidence type="ECO:0000313" key="3">
    <source>
        <dbReference type="EMBL" id="ELA41991.1"/>
    </source>
</evidence>
<gene>
    <name evidence="3" type="ORF">VICG_01008</name>
</gene>
<dbReference type="InParanoid" id="L2GMB9"/>
<dbReference type="OrthoDB" id="2195960at2759"/>
<keyword evidence="2" id="KW-1133">Transmembrane helix</keyword>
<feature type="compositionally biased region" description="Acidic residues" evidence="1">
    <location>
        <begin position="90"/>
        <end position="102"/>
    </location>
</feature>
<accession>L2GMB9</accession>
<feature type="compositionally biased region" description="Basic and acidic residues" evidence="1">
    <location>
        <begin position="109"/>
        <end position="120"/>
    </location>
</feature>
<evidence type="ECO:0000313" key="4">
    <source>
        <dbReference type="Proteomes" id="UP000011082"/>
    </source>
</evidence>
<dbReference type="EMBL" id="JH370136">
    <property type="protein sequence ID" value="ELA41991.1"/>
    <property type="molecule type" value="Genomic_DNA"/>
</dbReference>
<protein>
    <submittedName>
        <fullName evidence="3">Uncharacterized protein</fullName>
    </submittedName>
</protein>
<evidence type="ECO:0000256" key="2">
    <source>
        <dbReference type="SAM" id="Phobius"/>
    </source>
</evidence>
<dbReference type="HOGENOM" id="CLU_665686_0_0_1"/>
<feature type="compositionally biased region" description="Basic and acidic residues" evidence="1">
    <location>
        <begin position="139"/>
        <end position="165"/>
    </location>
</feature>
<dbReference type="RefSeq" id="XP_007604455.1">
    <property type="nucleotide sequence ID" value="XM_007604393.1"/>
</dbReference>
<sequence>MTCVDFPTFTLKTTKNYVFVAGGGGNKDYGKQNGVVAFRKENISKELGDFEDFFQTDDFILHLQVYTSCEEEQDGQMERLLIRERPAIAEEFDPSDSEDACAEELSTTSEEKGAMEDGNKNDIQSVNEEAENENIVSKNGDDNKSKTGGDGSENKNEGDTRTKKEVLSSLQKNPIFVAGIGDKNFYLLRFDGKFSLCCVSNNKIRQAHLSEHLILLKNNIIAGFHNIIHQNKPTLNFKIKKFHEDTENLAEEYVYKLYKKKDEVVALNDHCTQDIPEDWFKFFIFGNSIHKVINENDKNTFVFHNQKYEIEGKLSNFIVQKSRIIFFANREKEGHLYFIDQSSKRYELPKITAIAQFNDTTCVATAQGDVIIYVDGVYSQKHSVATIPISGVGLDDSKIYFCILTGEIGCKKYSTSTHLVLKTASILVLVIAIIIAVIFKYKR</sequence>
<proteinExistence type="predicted"/>
<dbReference type="Proteomes" id="UP000011082">
    <property type="component" value="Unassembled WGS sequence"/>
</dbReference>
<dbReference type="AlphaFoldDB" id="L2GMB9"/>
<dbReference type="VEuPathDB" id="MicrosporidiaDB:VICG_01008"/>
<reference evidence="4" key="1">
    <citation type="submission" date="2011-05" db="EMBL/GenBank/DDBJ databases">
        <title>The genome sequence of Vittaforma corneae strain ATCC 50505.</title>
        <authorList>
            <consortium name="The Broad Institute Genome Sequencing Platform"/>
            <person name="Cuomo C."/>
            <person name="Didier E."/>
            <person name="Bowers L."/>
            <person name="Young S.K."/>
            <person name="Zeng Q."/>
            <person name="Gargeya S."/>
            <person name="Fitzgerald M."/>
            <person name="Haas B."/>
            <person name="Abouelleil A."/>
            <person name="Alvarado L."/>
            <person name="Arachchi H.M."/>
            <person name="Berlin A."/>
            <person name="Chapman S.B."/>
            <person name="Gearin G."/>
            <person name="Goldberg J."/>
            <person name="Griggs A."/>
            <person name="Gujja S."/>
            <person name="Hansen M."/>
            <person name="Heiman D."/>
            <person name="Howarth C."/>
            <person name="Larimer J."/>
            <person name="Lui A."/>
            <person name="MacDonald P.J.P."/>
            <person name="McCowen C."/>
            <person name="Montmayeur A."/>
            <person name="Murphy C."/>
            <person name="Neiman D."/>
            <person name="Pearson M."/>
            <person name="Priest M."/>
            <person name="Roberts A."/>
            <person name="Saif S."/>
            <person name="Shea T."/>
            <person name="Sisk P."/>
            <person name="Stolte C."/>
            <person name="Sykes S."/>
            <person name="Wortman J."/>
            <person name="Nusbaum C."/>
            <person name="Birren B."/>
        </authorList>
    </citation>
    <scope>NUCLEOTIDE SEQUENCE [LARGE SCALE GENOMIC DNA]</scope>
    <source>
        <strain evidence="4">ATCC 50505</strain>
    </source>
</reference>
<feature type="region of interest" description="Disordered" evidence="1">
    <location>
        <begin position="89"/>
        <end position="165"/>
    </location>
</feature>
<keyword evidence="2" id="KW-0812">Transmembrane</keyword>
<feature type="transmembrane region" description="Helical" evidence="2">
    <location>
        <begin position="419"/>
        <end position="439"/>
    </location>
</feature>
<name>L2GMB9_VITCO</name>
<keyword evidence="4" id="KW-1185">Reference proteome</keyword>
<keyword evidence="2" id="KW-0472">Membrane</keyword>
<dbReference type="GeneID" id="19881720"/>